<feature type="region of interest" description="Disordered" evidence="5">
    <location>
        <begin position="1"/>
        <end position="56"/>
    </location>
</feature>
<evidence type="ECO:0000256" key="6">
    <source>
        <dbReference type="SAM" id="Phobius"/>
    </source>
</evidence>
<dbReference type="AlphaFoldDB" id="A0A6A6C5C2"/>
<evidence type="ECO:0000256" key="5">
    <source>
        <dbReference type="SAM" id="MobiDB-lite"/>
    </source>
</evidence>
<feature type="transmembrane region" description="Helical" evidence="6">
    <location>
        <begin position="356"/>
        <end position="375"/>
    </location>
</feature>
<dbReference type="Pfam" id="PF07690">
    <property type="entry name" value="MFS_1"/>
    <property type="match status" value="1"/>
</dbReference>
<gene>
    <name evidence="8" type="ORF">M409DRAFT_28124</name>
</gene>
<name>A0A6A6C5C2_ZASCE</name>
<dbReference type="EMBL" id="ML993619">
    <property type="protein sequence ID" value="KAF2161390.1"/>
    <property type="molecule type" value="Genomic_DNA"/>
</dbReference>
<feature type="transmembrane region" description="Helical" evidence="6">
    <location>
        <begin position="187"/>
        <end position="205"/>
    </location>
</feature>
<feature type="domain" description="Major facilitator superfamily (MFS) profile" evidence="7">
    <location>
        <begin position="152"/>
        <end position="648"/>
    </location>
</feature>
<dbReference type="PANTHER" id="PTHR23501:SF67">
    <property type="entry name" value="MFS MULTIDRUG EFFLUX TRANSPORTER (EUROFUNG)"/>
    <property type="match status" value="1"/>
</dbReference>
<feature type="transmembrane region" description="Helical" evidence="6">
    <location>
        <begin position="381"/>
        <end position="403"/>
    </location>
</feature>
<dbReference type="GO" id="GO:0015174">
    <property type="term" value="F:basic amino acid transmembrane transporter activity"/>
    <property type="evidence" value="ECO:0007669"/>
    <property type="project" value="TreeGrafter"/>
</dbReference>
<dbReference type="PROSITE" id="PS50850">
    <property type="entry name" value="MFS"/>
    <property type="match status" value="1"/>
</dbReference>
<feature type="transmembrane region" description="Helical" evidence="6">
    <location>
        <begin position="489"/>
        <end position="507"/>
    </location>
</feature>
<dbReference type="InterPro" id="IPR036259">
    <property type="entry name" value="MFS_trans_sf"/>
</dbReference>
<evidence type="ECO:0000256" key="1">
    <source>
        <dbReference type="ARBA" id="ARBA00004141"/>
    </source>
</evidence>
<dbReference type="OrthoDB" id="419537at2759"/>
<reference evidence="8" key="1">
    <citation type="journal article" date="2020" name="Stud. Mycol.">
        <title>101 Dothideomycetes genomes: a test case for predicting lifestyles and emergence of pathogens.</title>
        <authorList>
            <person name="Haridas S."/>
            <person name="Albert R."/>
            <person name="Binder M."/>
            <person name="Bloem J."/>
            <person name="Labutti K."/>
            <person name="Salamov A."/>
            <person name="Andreopoulos B."/>
            <person name="Baker S."/>
            <person name="Barry K."/>
            <person name="Bills G."/>
            <person name="Bluhm B."/>
            <person name="Cannon C."/>
            <person name="Castanera R."/>
            <person name="Culley D."/>
            <person name="Daum C."/>
            <person name="Ezra D."/>
            <person name="Gonzalez J."/>
            <person name="Henrissat B."/>
            <person name="Kuo A."/>
            <person name="Liang C."/>
            <person name="Lipzen A."/>
            <person name="Lutzoni F."/>
            <person name="Magnuson J."/>
            <person name="Mondo S."/>
            <person name="Nolan M."/>
            <person name="Ohm R."/>
            <person name="Pangilinan J."/>
            <person name="Park H.-J."/>
            <person name="Ramirez L."/>
            <person name="Alfaro M."/>
            <person name="Sun H."/>
            <person name="Tritt A."/>
            <person name="Yoshinaga Y."/>
            <person name="Zwiers L.-H."/>
            <person name="Turgeon B."/>
            <person name="Goodwin S."/>
            <person name="Spatafora J."/>
            <person name="Crous P."/>
            <person name="Grigoriev I."/>
        </authorList>
    </citation>
    <scope>NUCLEOTIDE SEQUENCE</scope>
    <source>
        <strain evidence="8">ATCC 36951</strain>
    </source>
</reference>
<feature type="transmembrane region" description="Helical" evidence="6">
    <location>
        <begin position="242"/>
        <end position="263"/>
    </location>
</feature>
<feature type="transmembrane region" description="Helical" evidence="6">
    <location>
        <begin position="459"/>
        <end position="482"/>
    </location>
</feature>
<feature type="compositionally biased region" description="Basic and acidic residues" evidence="5">
    <location>
        <begin position="15"/>
        <end position="24"/>
    </location>
</feature>
<dbReference type="SUPFAM" id="SSF103473">
    <property type="entry name" value="MFS general substrate transporter"/>
    <property type="match status" value="1"/>
</dbReference>
<proteinExistence type="predicted"/>
<organism evidence="8 9">
    <name type="scientific">Zasmidium cellare ATCC 36951</name>
    <dbReference type="NCBI Taxonomy" id="1080233"/>
    <lineage>
        <taxon>Eukaryota</taxon>
        <taxon>Fungi</taxon>
        <taxon>Dikarya</taxon>
        <taxon>Ascomycota</taxon>
        <taxon>Pezizomycotina</taxon>
        <taxon>Dothideomycetes</taxon>
        <taxon>Dothideomycetidae</taxon>
        <taxon>Mycosphaerellales</taxon>
        <taxon>Mycosphaerellaceae</taxon>
        <taxon>Zasmidium</taxon>
    </lineage>
</organism>
<evidence type="ECO:0000256" key="2">
    <source>
        <dbReference type="ARBA" id="ARBA00022692"/>
    </source>
</evidence>
<dbReference type="PANTHER" id="PTHR23501">
    <property type="entry name" value="MAJOR FACILITATOR SUPERFAMILY"/>
    <property type="match status" value="1"/>
</dbReference>
<feature type="transmembrane region" description="Helical" evidence="6">
    <location>
        <begin position="424"/>
        <end position="447"/>
    </location>
</feature>
<evidence type="ECO:0000313" key="8">
    <source>
        <dbReference type="EMBL" id="KAF2161390.1"/>
    </source>
</evidence>
<protein>
    <recommendedName>
        <fullName evidence="7">Major facilitator superfamily (MFS) profile domain-containing protein</fullName>
    </recommendedName>
</protein>
<dbReference type="Gene3D" id="1.20.1250.20">
    <property type="entry name" value="MFS general substrate transporter like domains"/>
    <property type="match status" value="2"/>
</dbReference>
<feature type="region of interest" description="Disordered" evidence="5">
    <location>
        <begin position="118"/>
        <end position="139"/>
    </location>
</feature>
<keyword evidence="2 6" id="KW-0812">Transmembrane</keyword>
<feature type="transmembrane region" description="Helical" evidence="6">
    <location>
        <begin position="217"/>
        <end position="236"/>
    </location>
</feature>
<feature type="transmembrane region" description="Helical" evidence="6">
    <location>
        <begin position="303"/>
        <end position="325"/>
    </location>
</feature>
<keyword evidence="3 6" id="KW-1133">Transmembrane helix</keyword>
<dbReference type="InterPro" id="IPR020846">
    <property type="entry name" value="MFS_dom"/>
</dbReference>
<feature type="transmembrane region" description="Helical" evidence="6">
    <location>
        <begin position="275"/>
        <end position="297"/>
    </location>
</feature>
<feature type="compositionally biased region" description="Basic and acidic residues" evidence="5">
    <location>
        <begin position="34"/>
        <end position="44"/>
    </location>
</feature>
<comment type="subcellular location">
    <subcellularLocation>
        <location evidence="1">Membrane</location>
        <topology evidence="1">Multi-pass membrane protein</topology>
    </subcellularLocation>
</comment>
<evidence type="ECO:0000256" key="4">
    <source>
        <dbReference type="ARBA" id="ARBA00023136"/>
    </source>
</evidence>
<evidence type="ECO:0000259" key="7">
    <source>
        <dbReference type="PROSITE" id="PS50850"/>
    </source>
</evidence>
<dbReference type="GO" id="GO:0000329">
    <property type="term" value="C:fungal-type vacuole membrane"/>
    <property type="evidence" value="ECO:0007669"/>
    <property type="project" value="TreeGrafter"/>
</dbReference>
<dbReference type="GeneID" id="54562161"/>
<feature type="transmembrane region" description="Helical" evidence="6">
    <location>
        <begin position="149"/>
        <end position="172"/>
    </location>
</feature>
<dbReference type="InterPro" id="IPR011701">
    <property type="entry name" value="MFS"/>
</dbReference>
<accession>A0A6A6C5C2</accession>
<feature type="region of interest" description="Disordered" evidence="5">
    <location>
        <begin position="93"/>
        <end position="112"/>
    </location>
</feature>
<dbReference type="RefSeq" id="XP_033662279.1">
    <property type="nucleotide sequence ID" value="XM_033808889.1"/>
</dbReference>
<evidence type="ECO:0000313" key="9">
    <source>
        <dbReference type="Proteomes" id="UP000799537"/>
    </source>
</evidence>
<evidence type="ECO:0000256" key="3">
    <source>
        <dbReference type="ARBA" id="ARBA00022989"/>
    </source>
</evidence>
<sequence>MSNPQANEFTPLLPAEEHGPHETQEQNLNATSAETDRLLPEQPRRRQSSGRGSRQLAAAAIFSRGNRGSVDEAISSAIDDEYDGEQLTRARSRLNSYPVLPEPESIKKKDEETIHTIEQVGSQEQGEEGERDPGDDPNSKYMRVGPLRFWLVFTTVLLGYFVACFDITLMASSHPVITSYFNASNEASWLTTAFMITNTGFQPLWGRLSDTIGRKSVYLIVLAIFALTNLWCGLSNSIGSFIAARAVCGVGAGGTMSMGLVVVNNLVKIEHRGTYISHINVAFGLGAACGAAFGGVICDSIGWRWAFGIQVPIILVCGASAFFTVPNKLGPMLITRSTNKQGDNPGWAAIKNFDSLGLGLLVFAVALFILFFNMGGNDLPWNHPVIIVFIVLAVVLSAGCLWVEKRAKQPIMPLHLLVTHPYANLTYANFLAGVASNTVLFNAPLWFQAVELNTPSASGLRLAAPAIGGSIAGVVTGYVITYTRRLKPMLVIGSIVYLAGSIAIYFMDRRFNEATKIVLITPTPLSQGFIYPGSMMAAFATSSQDDQGVITTTLSLWRNLGIVVGVSISSLVFQNMLNVHLEKGVTGPDAAYWIERAKDSVRAVVTMPDPYQSQVRDAYAQALKLSFITAIVASAILLIAMVPMKLPRLRRGESMNVAGGE</sequence>
<keyword evidence="9" id="KW-1185">Reference proteome</keyword>
<dbReference type="Proteomes" id="UP000799537">
    <property type="component" value="Unassembled WGS sequence"/>
</dbReference>
<feature type="transmembrane region" description="Helical" evidence="6">
    <location>
        <begin position="618"/>
        <end position="642"/>
    </location>
</feature>
<keyword evidence="4 6" id="KW-0472">Membrane</keyword>